<protein>
    <submittedName>
        <fullName evidence="3">Uncharacterized protein</fullName>
    </submittedName>
</protein>
<gene>
    <name evidence="3" type="ordered locus">Deipe_1234</name>
</gene>
<dbReference type="AlphaFoldDB" id="L0A007"/>
<sequence>MAFRVAQAENPPHVPVNGPSPRILQDEVHRVDDLGIEKDIRTQQRAWTVQRVLWGLALLMALAALLGLLGGSRPLNTIISANDRGLQVKCPSFARRKAEMQVTHLWTPRGI</sequence>
<proteinExistence type="predicted"/>
<evidence type="ECO:0000313" key="4">
    <source>
        <dbReference type="Proteomes" id="UP000010467"/>
    </source>
</evidence>
<accession>L0A007</accession>
<keyword evidence="2" id="KW-0472">Membrane</keyword>
<evidence type="ECO:0000313" key="3">
    <source>
        <dbReference type="EMBL" id="AFZ66784.1"/>
    </source>
</evidence>
<dbReference type="EMBL" id="CP003382">
    <property type="protein sequence ID" value="AFZ66784.1"/>
    <property type="molecule type" value="Genomic_DNA"/>
</dbReference>
<dbReference type="HOGENOM" id="CLU_2154228_0_0_0"/>
<reference evidence="4" key="1">
    <citation type="submission" date="2012-03" db="EMBL/GenBank/DDBJ databases">
        <title>Complete sequence of chromosome of Deinococcus peraridilitoris DSM 19664.</title>
        <authorList>
            <person name="Lucas S."/>
            <person name="Copeland A."/>
            <person name="Lapidus A."/>
            <person name="Glavina del Rio T."/>
            <person name="Dalin E."/>
            <person name="Tice H."/>
            <person name="Bruce D."/>
            <person name="Goodwin L."/>
            <person name="Pitluck S."/>
            <person name="Peters L."/>
            <person name="Mikhailova N."/>
            <person name="Lu M."/>
            <person name="Kyrpides N."/>
            <person name="Mavromatis K."/>
            <person name="Ivanova N."/>
            <person name="Brettin T."/>
            <person name="Detter J.C."/>
            <person name="Han C."/>
            <person name="Larimer F."/>
            <person name="Land M."/>
            <person name="Hauser L."/>
            <person name="Markowitz V."/>
            <person name="Cheng J.-F."/>
            <person name="Hugenholtz P."/>
            <person name="Woyke T."/>
            <person name="Wu D."/>
            <person name="Pukall R."/>
            <person name="Steenblock K."/>
            <person name="Brambilla E."/>
            <person name="Klenk H.-P."/>
            <person name="Eisen J.A."/>
        </authorList>
    </citation>
    <scope>NUCLEOTIDE SEQUENCE [LARGE SCALE GENOMIC DNA]</scope>
    <source>
        <strain evidence="4">DSM 19664 / LMG 22246 / CIP 109416 / KR-200</strain>
    </source>
</reference>
<evidence type="ECO:0000256" key="1">
    <source>
        <dbReference type="SAM" id="MobiDB-lite"/>
    </source>
</evidence>
<feature type="region of interest" description="Disordered" evidence="1">
    <location>
        <begin position="1"/>
        <end position="22"/>
    </location>
</feature>
<feature type="transmembrane region" description="Helical" evidence="2">
    <location>
        <begin position="52"/>
        <end position="70"/>
    </location>
</feature>
<keyword evidence="2" id="KW-0812">Transmembrane</keyword>
<dbReference type="PATRIC" id="fig|937777.3.peg.1234"/>
<organism evidence="3 4">
    <name type="scientific">Deinococcus peraridilitoris (strain DSM 19664 / LMG 22246 / CIP 109416 / KR-200)</name>
    <dbReference type="NCBI Taxonomy" id="937777"/>
    <lineage>
        <taxon>Bacteria</taxon>
        <taxon>Thermotogati</taxon>
        <taxon>Deinococcota</taxon>
        <taxon>Deinococci</taxon>
        <taxon>Deinococcales</taxon>
        <taxon>Deinococcaceae</taxon>
        <taxon>Deinococcus</taxon>
    </lineage>
</organism>
<dbReference type="Proteomes" id="UP000010467">
    <property type="component" value="Chromosome"/>
</dbReference>
<evidence type="ECO:0000256" key="2">
    <source>
        <dbReference type="SAM" id="Phobius"/>
    </source>
</evidence>
<keyword evidence="2" id="KW-1133">Transmembrane helix</keyword>
<name>L0A007_DEIPD</name>
<dbReference type="KEGG" id="dpd:Deipe_1234"/>
<keyword evidence="4" id="KW-1185">Reference proteome</keyword>